<accession>A0ABM0JJ76</accession>
<organism evidence="2 3">
    <name type="scientific">Aplysia californica</name>
    <name type="common">California sea hare</name>
    <dbReference type="NCBI Taxonomy" id="6500"/>
    <lineage>
        <taxon>Eukaryota</taxon>
        <taxon>Metazoa</taxon>
        <taxon>Spiralia</taxon>
        <taxon>Lophotrochozoa</taxon>
        <taxon>Mollusca</taxon>
        <taxon>Gastropoda</taxon>
        <taxon>Heterobranchia</taxon>
        <taxon>Euthyneura</taxon>
        <taxon>Tectipleura</taxon>
        <taxon>Aplysiida</taxon>
        <taxon>Aplysioidea</taxon>
        <taxon>Aplysiidae</taxon>
        <taxon>Aplysia</taxon>
    </lineage>
</organism>
<sequence>MESMGECQKEVSSLCIAKTSTLDSGTEGLPVQGNRFRYLNPSATSTNTFLHGEDIVLERCRVPKCCNSRVHCPFCDVQHFKPSLPARVRDHLNKSHFQHAVYFQDLMIVKCFKRCSHSAGHYHCPLCAAELLKRVAFSRHLASHAKKLGYAPGAVKAPDHKQPDNFLCGGVELSVCKLACPPWEDKHYHCPHCARKSFQDFSLLISHVWRCQGARGKQTTVLSTGETLRDLLDPRLVQSTQPAVDVVGFKVMLREWLGSGKGMVR</sequence>
<dbReference type="Proteomes" id="UP000694888">
    <property type="component" value="Unplaced"/>
</dbReference>
<dbReference type="PROSITE" id="PS00028">
    <property type="entry name" value="ZINC_FINGER_C2H2_1"/>
    <property type="match status" value="1"/>
</dbReference>
<reference evidence="3" key="1">
    <citation type="submission" date="2025-08" db="UniProtKB">
        <authorList>
            <consortium name="RefSeq"/>
        </authorList>
    </citation>
    <scope>IDENTIFICATION</scope>
</reference>
<evidence type="ECO:0000313" key="3">
    <source>
        <dbReference type="RefSeq" id="XP_005094879.1"/>
    </source>
</evidence>
<gene>
    <name evidence="3" type="primary">LOC101851398</name>
</gene>
<name>A0ABM0JJ76_APLCA</name>
<keyword evidence="2" id="KW-1185">Reference proteome</keyword>
<feature type="domain" description="C2H2-type" evidence="1">
    <location>
        <begin position="124"/>
        <end position="144"/>
    </location>
</feature>
<dbReference type="GeneID" id="101851398"/>
<dbReference type="RefSeq" id="XP_005094879.1">
    <property type="nucleotide sequence ID" value="XM_005094822.3"/>
</dbReference>
<proteinExistence type="predicted"/>
<evidence type="ECO:0000259" key="1">
    <source>
        <dbReference type="PROSITE" id="PS00028"/>
    </source>
</evidence>
<evidence type="ECO:0000313" key="2">
    <source>
        <dbReference type="Proteomes" id="UP000694888"/>
    </source>
</evidence>
<dbReference type="InterPro" id="IPR013087">
    <property type="entry name" value="Znf_C2H2_type"/>
</dbReference>
<protein>
    <submittedName>
        <fullName evidence="3">Uncharacterized protein LOC101851398</fullName>
    </submittedName>
</protein>